<dbReference type="InterPro" id="IPR001584">
    <property type="entry name" value="Integrase_cat-core"/>
</dbReference>
<dbReference type="InterPro" id="IPR050951">
    <property type="entry name" value="Retrovirus_Pol_polyprotein"/>
</dbReference>
<dbReference type="PANTHER" id="PTHR37984">
    <property type="entry name" value="PROTEIN CBG26694"/>
    <property type="match status" value="1"/>
</dbReference>
<dbReference type="FunFam" id="1.10.340.70:FF:000001">
    <property type="entry name" value="Retrovirus-related Pol polyprotein from transposon gypsy-like Protein"/>
    <property type="match status" value="1"/>
</dbReference>
<evidence type="ECO:0000313" key="2">
    <source>
        <dbReference type="EMBL" id="SAL94975.1"/>
    </source>
</evidence>
<gene>
    <name evidence="2" type="primary">ABSGL_00269.1 scaffold 382</name>
</gene>
<sequence length="313" mass="35851">WILNTKIDRQPRLWRWCMFLQAYDFDVIYVPGPQNQAADALSRHPLPDVHSLDGPSIKISSHYNWIDEQAKDDKIMQIKNSIETQPSFFIKSDLLYYAQPAVRNKSKNLLLLVVPSPLVQDILKLYHGSTFSGHAGIKKTLARIRQAKLWWSSVDADVRSYIVNCQHCQQLKGTPTAKYSMENTAASLPFNKVAMDYWGPLPETAAGYRYVLVVIDTCTRYVELYPTKSTTAMELATTFYHGFILRHGIPHEILSDNGSPFNSLFLKQLATFIDMQLKYSPPYHPQSNGLVERFMSTLRKLVITFLDDDARSK</sequence>
<protein>
    <recommendedName>
        <fullName evidence="1">Integrase catalytic domain-containing protein</fullName>
    </recommendedName>
</protein>
<dbReference type="PROSITE" id="PS50994">
    <property type="entry name" value="INTEGRASE"/>
    <property type="match status" value="1"/>
</dbReference>
<dbReference type="SUPFAM" id="SSF53098">
    <property type="entry name" value="Ribonuclease H-like"/>
    <property type="match status" value="1"/>
</dbReference>
<dbReference type="STRING" id="4829.A0A163IRQ1"/>
<accession>A0A163IRQ1</accession>
<feature type="non-terminal residue" evidence="2">
    <location>
        <position position="313"/>
    </location>
</feature>
<dbReference type="Proteomes" id="UP000078561">
    <property type="component" value="Unassembled WGS sequence"/>
</dbReference>
<name>A0A163IRQ1_ABSGL</name>
<dbReference type="InterPro" id="IPR036397">
    <property type="entry name" value="RNaseH_sf"/>
</dbReference>
<reference evidence="2" key="1">
    <citation type="submission" date="2016-04" db="EMBL/GenBank/DDBJ databases">
        <authorList>
            <person name="Evans L.H."/>
            <person name="Alamgir A."/>
            <person name="Owens N."/>
            <person name="Weber N.D."/>
            <person name="Virtaneva K."/>
            <person name="Barbian K."/>
            <person name="Babar A."/>
            <person name="Rosenke K."/>
        </authorList>
    </citation>
    <scope>NUCLEOTIDE SEQUENCE [LARGE SCALE GENOMIC DNA]</scope>
    <source>
        <strain evidence="2">CBS 101.48</strain>
    </source>
</reference>
<dbReference type="Pfam" id="PF00665">
    <property type="entry name" value="rve"/>
    <property type="match status" value="1"/>
</dbReference>
<proteinExistence type="predicted"/>
<dbReference type="Pfam" id="PF17921">
    <property type="entry name" value="Integrase_H2C2"/>
    <property type="match status" value="1"/>
</dbReference>
<dbReference type="Gene3D" id="1.10.340.70">
    <property type="match status" value="1"/>
</dbReference>
<dbReference type="InterPro" id="IPR041588">
    <property type="entry name" value="Integrase_H2C2"/>
</dbReference>
<evidence type="ECO:0000259" key="1">
    <source>
        <dbReference type="PROSITE" id="PS50994"/>
    </source>
</evidence>
<dbReference type="GO" id="GO:0005634">
    <property type="term" value="C:nucleus"/>
    <property type="evidence" value="ECO:0007669"/>
    <property type="project" value="UniProtKB-ARBA"/>
</dbReference>
<organism evidence="2">
    <name type="scientific">Absidia glauca</name>
    <name type="common">Pin mould</name>
    <dbReference type="NCBI Taxonomy" id="4829"/>
    <lineage>
        <taxon>Eukaryota</taxon>
        <taxon>Fungi</taxon>
        <taxon>Fungi incertae sedis</taxon>
        <taxon>Mucoromycota</taxon>
        <taxon>Mucoromycotina</taxon>
        <taxon>Mucoromycetes</taxon>
        <taxon>Mucorales</taxon>
        <taxon>Cunninghamellaceae</taxon>
        <taxon>Absidia</taxon>
    </lineage>
</organism>
<dbReference type="InParanoid" id="A0A163IRQ1"/>
<dbReference type="OrthoDB" id="3227343at2759"/>
<dbReference type="EMBL" id="LT550068">
    <property type="protein sequence ID" value="SAL94975.1"/>
    <property type="molecule type" value="Genomic_DNA"/>
</dbReference>
<dbReference type="InterPro" id="IPR012337">
    <property type="entry name" value="RNaseH-like_sf"/>
</dbReference>
<feature type="non-terminal residue" evidence="2">
    <location>
        <position position="1"/>
    </location>
</feature>
<feature type="domain" description="Integrase catalytic" evidence="1">
    <location>
        <begin position="185"/>
        <end position="313"/>
    </location>
</feature>
<keyword evidence="3" id="KW-1185">Reference proteome</keyword>
<dbReference type="PANTHER" id="PTHR37984:SF15">
    <property type="entry name" value="INTEGRASE CATALYTIC DOMAIN-CONTAINING PROTEIN"/>
    <property type="match status" value="1"/>
</dbReference>
<dbReference type="Gene3D" id="3.30.420.10">
    <property type="entry name" value="Ribonuclease H-like superfamily/Ribonuclease H"/>
    <property type="match status" value="1"/>
</dbReference>
<dbReference type="OMA" id="NGANERW"/>
<dbReference type="AlphaFoldDB" id="A0A163IRQ1"/>
<dbReference type="GO" id="GO:0015074">
    <property type="term" value="P:DNA integration"/>
    <property type="evidence" value="ECO:0007669"/>
    <property type="project" value="InterPro"/>
</dbReference>
<evidence type="ECO:0000313" key="3">
    <source>
        <dbReference type="Proteomes" id="UP000078561"/>
    </source>
</evidence>
<dbReference type="GO" id="GO:0003676">
    <property type="term" value="F:nucleic acid binding"/>
    <property type="evidence" value="ECO:0007669"/>
    <property type="project" value="InterPro"/>
</dbReference>